<dbReference type="AlphaFoldDB" id="A0A8H8NUA6"/>
<comment type="cofactor">
    <cofactor evidence="1 7">
        <name>FAD</name>
        <dbReference type="ChEBI" id="CHEBI:57692"/>
    </cofactor>
</comment>
<evidence type="ECO:0000256" key="3">
    <source>
        <dbReference type="ARBA" id="ARBA00011738"/>
    </source>
</evidence>
<dbReference type="Pfam" id="PF00441">
    <property type="entry name" value="Acyl-CoA_dh_1"/>
    <property type="match status" value="1"/>
</dbReference>
<dbReference type="GeneID" id="67022580"/>
<protein>
    <submittedName>
        <fullName evidence="11">Acyl-CoA dehydrogenase</fullName>
    </submittedName>
</protein>
<sequence length="515" mass="56375">MAPQNISAQPTAAPAMEMTMQPTIEQAQCQNQKQGFAARIRGGGAGKDCLMGALACFLCCECFEGCCECFADIVAVHVKCAARTTYGYSFAEFTSPSTWAFIESKFTPFGKETLAKVVDFVQNECLPAEKIFHAQISTDPKLRWATTPQFKAHYPDVGVPLTNVEYAVMAEIMGRVGQLASESMNCSAPDTGNMEVFARYGTPEQKKKWLVPLMNGEIRSAFSMTERFIASSDATNIQTSIRREGDEIVINGGFLGPGDPRCRVHLVMGKSDPKNPSPYKQQSIVIVPADAPGVRVIRPMQVFGYDDAPEGHCEIIYENVRVPASNIIAGWGKGFEVIQGRLGPGRIHHCMRSIGIAQRALDLMLERVTDERKKPFGKVLAEHGTVVANIAKSRAEIEGARLLVLSAAHQIDQFKAKGALKEIGIAKFVVPGMALQVVDRAMQVHGAEGISQDTPLAKLWAGLRTLRYADGPDEVHMQQIGQRELKRAARIRELSAAAQRKEDQLWKAAGIKPKL</sequence>
<name>A0A8H8NUA6_9AGAM</name>
<dbReference type="InterPro" id="IPR006091">
    <property type="entry name" value="Acyl-CoA_Oxase/DH_mid-dom"/>
</dbReference>
<dbReference type="RefSeq" id="XP_043179129.1">
    <property type="nucleotide sequence ID" value="XM_043320117.1"/>
</dbReference>
<dbReference type="SUPFAM" id="SSF56645">
    <property type="entry name" value="Acyl-CoA dehydrogenase NM domain-like"/>
    <property type="match status" value="1"/>
</dbReference>
<comment type="similarity">
    <text evidence="2 7">Belongs to the acyl-CoA dehydrogenase family.</text>
</comment>
<dbReference type="PANTHER" id="PTHR48083">
    <property type="entry name" value="MEDIUM-CHAIN SPECIFIC ACYL-COA DEHYDROGENASE, MITOCHONDRIAL-RELATED"/>
    <property type="match status" value="1"/>
</dbReference>
<accession>A0A8H8NUA6</accession>
<dbReference type="InterPro" id="IPR046373">
    <property type="entry name" value="Acyl-CoA_Oxase/DH_mid-dom_sf"/>
</dbReference>
<evidence type="ECO:0000256" key="5">
    <source>
        <dbReference type="ARBA" id="ARBA00022827"/>
    </source>
</evidence>
<dbReference type="GO" id="GO:0005737">
    <property type="term" value="C:cytoplasm"/>
    <property type="evidence" value="ECO:0007669"/>
    <property type="project" value="TreeGrafter"/>
</dbReference>
<evidence type="ECO:0000313" key="11">
    <source>
        <dbReference type="EMBL" id="QRW18892.1"/>
    </source>
</evidence>
<dbReference type="GO" id="GO:0050660">
    <property type="term" value="F:flavin adenine dinucleotide binding"/>
    <property type="evidence" value="ECO:0007669"/>
    <property type="project" value="InterPro"/>
</dbReference>
<organism evidence="11 12">
    <name type="scientific">Rhizoctonia solani</name>
    <dbReference type="NCBI Taxonomy" id="456999"/>
    <lineage>
        <taxon>Eukaryota</taxon>
        <taxon>Fungi</taxon>
        <taxon>Dikarya</taxon>
        <taxon>Basidiomycota</taxon>
        <taxon>Agaricomycotina</taxon>
        <taxon>Agaricomycetes</taxon>
        <taxon>Cantharellales</taxon>
        <taxon>Ceratobasidiaceae</taxon>
        <taxon>Rhizoctonia</taxon>
    </lineage>
</organism>
<gene>
    <name evidence="11" type="ORF">RhiXN_00298</name>
</gene>
<evidence type="ECO:0000256" key="1">
    <source>
        <dbReference type="ARBA" id="ARBA00001974"/>
    </source>
</evidence>
<dbReference type="Gene3D" id="1.10.540.10">
    <property type="entry name" value="Acyl-CoA dehydrogenase/oxidase, N-terminal domain"/>
    <property type="match status" value="1"/>
</dbReference>
<comment type="subunit">
    <text evidence="3">Homodimer.</text>
</comment>
<reference evidence="11" key="1">
    <citation type="submission" date="2020-05" db="EMBL/GenBank/DDBJ databases">
        <title>Evolutionary and genomic comparisons of hybrid uninucleate and nonhybrid Rhizoctonia fungi.</title>
        <authorList>
            <person name="Li C."/>
            <person name="Chen X."/>
        </authorList>
    </citation>
    <scope>NUCLEOTIDE SEQUENCE</scope>
    <source>
        <strain evidence="11">AG-1 IA</strain>
    </source>
</reference>
<dbReference type="EMBL" id="CP059661">
    <property type="protein sequence ID" value="QRW18892.1"/>
    <property type="molecule type" value="Genomic_DNA"/>
</dbReference>
<dbReference type="InterPro" id="IPR036250">
    <property type="entry name" value="AcylCo_DH-like_C"/>
</dbReference>
<dbReference type="Pfam" id="PF02770">
    <property type="entry name" value="Acyl-CoA_dh_M"/>
    <property type="match status" value="1"/>
</dbReference>
<evidence type="ECO:0000259" key="9">
    <source>
        <dbReference type="Pfam" id="PF02770"/>
    </source>
</evidence>
<dbReference type="InterPro" id="IPR037069">
    <property type="entry name" value="AcylCoA_DH/ox_N_sf"/>
</dbReference>
<evidence type="ECO:0000256" key="2">
    <source>
        <dbReference type="ARBA" id="ARBA00009347"/>
    </source>
</evidence>
<evidence type="ECO:0000259" key="10">
    <source>
        <dbReference type="Pfam" id="PF02771"/>
    </source>
</evidence>
<dbReference type="InterPro" id="IPR050741">
    <property type="entry name" value="Acyl-CoA_dehydrogenase"/>
</dbReference>
<keyword evidence="5 7" id="KW-0274">FAD</keyword>
<dbReference type="GO" id="GO:0033539">
    <property type="term" value="P:fatty acid beta-oxidation using acyl-CoA dehydrogenase"/>
    <property type="evidence" value="ECO:0007669"/>
    <property type="project" value="TreeGrafter"/>
</dbReference>
<dbReference type="GO" id="GO:0003995">
    <property type="term" value="F:acyl-CoA dehydrogenase activity"/>
    <property type="evidence" value="ECO:0007669"/>
    <property type="project" value="TreeGrafter"/>
</dbReference>
<feature type="domain" description="Acyl-CoA dehydrogenase/oxidase N-terminal" evidence="10">
    <location>
        <begin position="115"/>
        <end position="217"/>
    </location>
</feature>
<evidence type="ECO:0000256" key="7">
    <source>
        <dbReference type="RuleBase" id="RU362125"/>
    </source>
</evidence>
<evidence type="ECO:0000256" key="6">
    <source>
        <dbReference type="ARBA" id="ARBA00023002"/>
    </source>
</evidence>
<proteinExistence type="inferred from homology"/>
<dbReference type="Pfam" id="PF02771">
    <property type="entry name" value="Acyl-CoA_dh_N"/>
    <property type="match status" value="1"/>
</dbReference>
<dbReference type="InterPro" id="IPR013786">
    <property type="entry name" value="AcylCoA_DH/ox_N"/>
</dbReference>
<dbReference type="Gene3D" id="1.20.140.10">
    <property type="entry name" value="Butyryl-CoA Dehydrogenase, subunit A, domain 3"/>
    <property type="match status" value="1"/>
</dbReference>
<dbReference type="InterPro" id="IPR009100">
    <property type="entry name" value="AcylCoA_DH/oxidase_NM_dom_sf"/>
</dbReference>
<dbReference type="Proteomes" id="UP000650533">
    <property type="component" value="Chromosome 4"/>
</dbReference>
<evidence type="ECO:0000259" key="8">
    <source>
        <dbReference type="Pfam" id="PF00441"/>
    </source>
</evidence>
<keyword evidence="6 7" id="KW-0560">Oxidoreductase</keyword>
<feature type="domain" description="Acyl-CoA oxidase/dehydrogenase middle" evidence="9">
    <location>
        <begin position="221"/>
        <end position="320"/>
    </location>
</feature>
<dbReference type="InterPro" id="IPR009075">
    <property type="entry name" value="AcylCo_DH/oxidase_C"/>
</dbReference>
<evidence type="ECO:0000313" key="12">
    <source>
        <dbReference type="Proteomes" id="UP000650533"/>
    </source>
</evidence>
<dbReference type="SUPFAM" id="SSF47203">
    <property type="entry name" value="Acyl-CoA dehydrogenase C-terminal domain-like"/>
    <property type="match status" value="1"/>
</dbReference>
<dbReference type="Gene3D" id="2.40.110.10">
    <property type="entry name" value="Butyryl-CoA Dehydrogenase, subunit A, domain 2"/>
    <property type="match status" value="1"/>
</dbReference>
<dbReference type="KEGG" id="rsx:RhiXN_00298"/>
<dbReference type="PANTHER" id="PTHR48083:SF13">
    <property type="entry name" value="ACYL-COA DEHYDROGENASE FAMILY MEMBER 11"/>
    <property type="match status" value="1"/>
</dbReference>
<keyword evidence="4 7" id="KW-0285">Flavoprotein</keyword>
<evidence type="ECO:0000256" key="4">
    <source>
        <dbReference type="ARBA" id="ARBA00022630"/>
    </source>
</evidence>
<feature type="domain" description="Acyl-CoA dehydrogenase/oxidase C-terminal" evidence="8">
    <location>
        <begin position="332"/>
        <end position="483"/>
    </location>
</feature>